<evidence type="ECO:0000313" key="1">
    <source>
        <dbReference type="Proteomes" id="UP000887565"/>
    </source>
</evidence>
<dbReference type="AlphaFoldDB" id="A0A915I3P6"/>
<sequence length="81" mass="9580">MICENIQNEELVMEEPNYFYKISGPYYKSEKATCTCEYRVGPMLNPARMKTKSEVQSLRQSHSRNKFTCLNIIFHIIIEIQ</sequence>
<name>A0A915I3P6_ROMCU</name>
<accession>A0A915I3P6</accession>
<dbReference type="WBParaSite" id="nRc.2.0.1.t08455-RA">
    <property type="protein sequence ID" value="nRc.2.0.1.t08455-RA"/>
    <property type="gene ID" value="nRc.2.0.1.g08455"/>
</dbReference>
<keyword evidence="1" id="KW-1185">Reference proteome</keyword>
<proteinExistence type="predicted"/>
<reference evidence="2" key="1">
    <citation type="submission" date="2022-11" db="UniProtKB">
        <authorList>
            <consortium name="WormBaseParasite"/>
        </authorList>
    </citation>
    <scope>IDENTIFICATION</scope>
</reference>
<organism evidence="1 2">
    <name type="scientific">Romanomermis culicivorax</name>
    <name type="common">Nematode worm</name>
    <dbReference type="NCBI Taxonomy" id="13658"/>
    <lineage>
        <taxon>Eukaryota</taxon>
        <taxon>Metazoa</taxon>
        <taxon>Ecdysozoa</taxon>
        <taxon>Nematoda</taxon>
        <taxon>Enoplea</taxon>
        <taxon>Dorylaimia</taxon>
        <taxon>Mermithida</taxon>
        <taxon>Mermithoidea</taxon>
        <taxon>Mermithidae</taxon>
        <taxon>Romanomermis</taxon>
    </lineage>
</organism>
<protein>
    <submittedName>
        <fullName evidence="2">Uncharacterized protein</fullName>
    </submittedName>
</protein>
<dbReference type="Proteomes" id="UP000887565">
    <property type="component" value="Unplaced"/>
</dbReference>
<evidence type="ECO:0000313" key="2">
    <source>
        <dbReference type="WBParaSite" id="nRc.2.0.1.t08455-RA"/>
    </source>
</evidence>